<evidence type="ECO:0008006" key="7">
    <source>
        <dbReference type="Google" id="ProtNLM"/>
    </source>
</evidence>
<feature type="domain" description="D-isomer specific 2-hydroxyacid dehydrogenase NAD-binding" evidence="4">
    <location>
        <begin position="110"/>
        <end position="289"/>
    </location>
</feature>
<dbReference type="Gene3D" id="3.40.50.720">
    <property type="entry name" value="NAD(P)-binding Rossmann-like Domain"/>
    <property type="match status" value="2"/>
</dbReference>
<dbReference type="SUPFAM" id="SSF52283">
    <property type="entry name" value="Formate/glycerate dehydrogenase catalytic domain-like"/>
    <property type="match status" value="1"/>
</dbReference>
<sequence>MKRVLVTHRLTENTQKRLQSITEHQIDFPLNDKLTREELLQRAKGVHGILCLTTDRIDRQVFEAAGPSLKVVSTMSVGYDHIDLAEAKQRQVVVGHTPDVLTDAVADLGVALVLLTSRRLIKAAEVARQCQWTGCQPNFMLGNQLTGKVVGILGLGRIGEGMAHRLRGFGVSRVLYSSRRPNPDAALRVCANFVDFDVLLREADVICICCSLNDSTFHLFDYDAFHMMKRSAILVNVARGDIIKQDDLVKALSNGLIKAAGLDVTSPEPLPADHPLFSLENCVILPHIGSATVEARDAMGHLAIDNVLAGIQGNPLEFPVSLH</sequence>
<comment type="similarity">
    <text evidence="2">Belongs to the D-isomer specific 2-hydroxyacid dehydrogenase family.</text>
</comment>
<dbReference type="GO" id="GO:0030267">
    <property type="term" value="F:glyoxylate reductase (NADPH) activity"/>
    <property type="evidence" value="ECO:0007669"/>
    <property type="project" value="TreeGrafter"/>
</dbReference>
<keyword evidence="6" id="KW-1185">Reference proteome</keyword>
<feature type="domain" description="D-isomer specific 2-hydroxyacid dehydrogenase catalytic" evidence="3">
    <location>
        <begin position="4"/>
        <end position="320"/>
    </location>
</feature>
<keyword evidence="1 2" id="KW-0560">Oxidoreductase</keyword>
<protein>
    <recommendedName>
        <fullName evidence="7">D-glycerate dehydrogenase</fullName>
    </recommendedName>
</protein>
<dbReference type="Pfam" id="PF02826">
    <property type="entry name" value="2-Hacid_dh_C"/>
    <property type="match status" value="1"/>
</dbReference>
<evidence type="ECO:0000259" key="4">
    <source>
        <dbReference type="Pfam" id="PF02826"/>
    </source>
</evidence>
<dbReference type="SUPFAM" id="SSF51735">
    <property type="entry name" value="NAD(P)-binding Rossmann-fold domains"/>
    <property type="match status" value="1"/>
</dbReference>
<dbReference type="PANTHER" id="PTHR10996">
    <property type="entry name" value="2-HYDROXYACID DEHYDROGENASE-RELATED"/>
    <property type="match status" value="1"/>
</dbReference>
<dbReference type="GO" id="GO:0051287">
    <property type="term" value="F:NAD binding"/>
    <property type="evidence" value="ECO:0007669"/>
    <property type="project" value="InterPro"/>
</dbReference>
<name>A0A9W8E5X2_9FUNG</name>
<accession>A0A9W8E5X2</accession>
<dbReference type="GO" id="GO:0016618">
    <property type="term" value="F:hydroxypyruvate reductase [NAD(P)H] activity"/>
    <property type="evidence" value="ECO:0007669"/>
    <property type="project" value="TreeGrafter"/>
</dbReference>
<dbReference type="EMBL" id="JANBPY010000047">
    <property type="protein sequence ID" value="KAJ1969545.1"/>
    <property type="molecule type" value="Genomic_DNA"/>
</dbReference>
<dbReference type="Proteomes" id="UP001150925">
    <property type="component" value="Unassembled WGS sequence"/>
</dbReference>
<dbReference type="InterPro" id="IPR036291">
    <property type="entry name" value="NAD(P)-bd_dom_sf"/>
</dbReference>
<organism evidence="5 6">
    <name type="scientific">Dispira parvispora</name>
    <dbReference type="NCBI Taxonomy" id="1520584"/>
    <lineage>
        <taxon>Eukaryota</taxon>
        <taxon>Fungi</taxon>
        <taxon>Fungi incertae sedis</taxon>
        <taxon>Zoopagomycota</taxon>
        <taxon>Kickxellomycotina</taxon>
        <taxon>Dimargaritomycetes</taxon>
        <taxon>Dimargaritales</taxon>
        <taxon>Dimargaritaceae</taxon>
        <taxon>Dispira</taxon>
    </lineage>
</organism>
<reference evidence="5" key="1">
    <citation type="submission" date="2022-07" db="EMBL/GenBank/DDBJ databases">
        <title>Phylogenomic reconstructions and comparative analyses of Kickxellomycotina fungi.</title>
        <authorList>
            <person name="Reynolds N.K."/>
            <person name="Stajich J.E."/>
            <person name="Barry K."/>
            <person name="Grigoriev I.V."/>
            <person name="Crous P."/>
            <person name="Smith M.E."/>
        </authorList>
    </citation>
    <scope>NUCLEOTIDE SEQUENCE</scope>
    <source>
        <strain evidence="5">RSA 1196</strain>
    </source>
</reference>
<dbReference type="OrthoDB" id="9991913at2759"/>
<dbReference type="Pfam" id="PF00389">
    <property type="entry name" value="2-Hacid_dh"/>
    <property type="match status" value="1"/>
</dbReference>
<dbReference type="PANTHER" id="PTHR10996:SF277">
    <property type="entry name" value="GLYOXYLATE REDUCTASE_HYDROXYPYRUVATE REDUCTASE"/>
    <property type="match status" value="1"/>
</dbReference>
<dbReference type="InterPro" id="IPR006140">
    <property type="entry name" value="D-isomer_DH_NAD-bd"/>
</dbReference>
<dbReference type="FunFam" id="3.40.50.720:FF:000026">
    <property type="entry name" value="Glyoxylate/hydroxypyruvate reductase B"/>
    <property type="match status" value="1"/>
</dbReference>
<dbReference type="InterPro" id="IPR006139">
    <property type="entry name" value="D-isomer_2_OHA_DH_cat_dom"/>
</dbReference>
<comment type="caution">
    <text evidence="5">The sequence shown here is derived from an EMBL/GenBank/DDBJ whole genome shotgun (WGS) entry which is preliminary data.</text>
</comment>
<evidence type="ECO:0000313" key="5">
    <source>
        <dbReference type="EMBL" id="KAJ1969545.1"/>
    </source>
</evidence>
<dbReference type="CDD" id="cd05301">
    <property type="entry name" value="GDH"/>
    <property type="match status" value="1"/>
</dbReference>
<evidence type="ECO:0000259" key="3">
    <source>
        <dbReference type="Pfam" id="PF00389"/>
    </source>
</evidence>
<dbReference type="InterPro" id="IPR050223">
    <property type="entry name" value="D-isomer_2-hydroxyacid_DH"/>
</dbReference>
<proteinExistence type="inferred from homology"/>
<evidence type="ECO:0000313" key="6">
    <source>
        <dbReference type="Proteomes" id="UP001150925"/>
    </source>
</evidence>
<dbReference type="GO" id="GO:0005829">
    <property type="term" value="C:cytosol"/>
    <property type="evidence" value="ECO:0007669"/>
    <property type="project" value="TreeGrafter"/>
</dbReference>
<gene>
    <name evidence="5" type="ORF">IWQ62_000562</name>
</gene>
<evidence type="ECO:0000256" key="1">
    <source>
        <dbReference type="ARBA" id="ARBA00023002"/>
    </source>
</evidence>
<evidence type="ECO:0000256" key="2">
    <source>
        <dbReference type="RuleBase" id="RU003719"/>
    </source>
</evidence>
<dbReference type="AlphaFoldDB" id="A0A9W8E5X2"/>